<evidence type="ECO:0000313" key="8">
    <source>
        <dbReference type="EMBL" id="PNY29498.1"/>
    </source>
</evidence>
<feature type="domain" description="C3H1-type" evidence="7">
    <location>
        <begin position="1263"/>
        <end position="1291"/>
    </location>
</feature>
<comment type="caution">
    <text evidence="8">The sequence shown here is derived from an EMBL/GenBank/DDBJ whole genome shotgun (WGS) entry which is preliminary data.</text>
</comment>
<dbReference type="Pfam" id="PF00172">
    <property type="entry name" value="Zn_clus"/>
    <property type="match status" value="1"/>
</dbReference>
<keyword evidence="3" id="KW-0862">Zinc</keyword>
<feature type="zinc finger region" description="C3H1-type" evidence="3">
    <location>
        <begin position="1263"/>
        <end position="1291"/>
    </location>
</feature>
<dbReference type="InterPro" id="IPR000571">
    <property type="entry name" value="Znf_CCCH"/>
</dbReference>
<feature type="region of interest" description="Disordered" evidence="5">
    <location>
        <begin position="24"/>
        <end position="80"/>
    </location>
</feature>
<feature type="compositionally biased region" description="Gly residues" evidence="5">
    <location>
        <begin position="677"/>
        <end position="687"/>
    </location>
</feature>
<evidence type="ECO:0000259" key="7">
    <source>
        <dbReference type="PROSITE" id="PS50103"/>
    </source>
</evidence>
<feature type="region of interest" description="Disordered" evidence="5">
    <location>
        <begin position="112"/>
        <end position="149"/>
    </location>
</feature>
<feature type="coiled-coil region" evidence="4">
    <location>
        <begin position="545"/>
        <end position="572"/>
    </location>
</feature>
<dbReference type="EMBL" id="NRSZ01000103">
    <property type="protein sequence ID" value="PNY29498.1"/>
    <property type="molecule type" value="Genomic_DNA"/>
</dbReference>
<evidence type="ECO:0000256" key="3">
    <source>
        <dbReference type="PROSITE-ProRule" id="PRU00723"/>
    </source>
</evidence>
<gene>
    <name evidence="8" type="ORF">TCAP_00586</name>
</gene>
<dbReference type="GO" id="GO:0006351">
    <property type="term" value="P:DNA-templated transcription"/>
    <property type="evidence" value="ECO:0007669"/>
    <property type="project" value="InterPro"/>
</dbReference>
<dbReference type="InterPro" id="IPR001138">
    <property type="entry name" value="Zn2Cys6_DnaBD"/>
</dbReference>
<feature type="region of interest" description="Disordered" evidence="5">
    <location>
        <begin position="1163"/>
        <end position="1189"/>
    </location>
</feature>
<evidence type="ECO:0000256" key="2">
    <source>
        <dbReference type="ARBA" id="ARBA00023242"/>
    </source>
</evidence>
<feature type="compositionally biased region" description="Polar residues" evidence="5">
    <location>
        <begin position="1178"/>
        <end position="1189"/>
    </location>
</feature>
<organism evidence="8 9">
    <name type="scientific">Tolypocladium capitatum</name>
    <dbReference type="NCBI Taxonomy" id="45235"/>
    <lineage>
        <taxon>Eukaryota</taxon>
        <taxon>Fungi</taxon>
        <taxon>Dikarya</taxon>
        <taxon>Ascomycota</taxon>
        <taxon>Pezizomycotina</taxon>
        <taxon>Sordariomycetes</taxon>
        <taxon>Hypocreomycetidae</taxon>
        <taxon>Hypocreales</taxon>
        <taxon>Ophiocordycipitaceae</taxon>
        <taxon>Tolypocladium</taxon>
    </lineage>
</organism>
<proteinExistence type="predicted"/>
<dbReference type="Pfam" id="PF25542">
    <property type="entry name" value="zf-CCCH_12"/>
    <property type="match status" value="1"/>
</dbReference>
<name>A0A2K3QPP2_9HYPO</name>
<dbReference type="SMART" id="SM00906">
    <property type="entry name" value="Fungal_trans"/>
    <property type="match status" value="1"/>
</dbReference>
<dbReference type="PROSITE" id="PS00463">
    <property type="entry name" value="ZN2_CY6_FUNGAL_1"/>
    <property type="match status" value="1"/>
</dbReference>
<accession>A0A2K3QPP2</accession>
<keyword evidence="4" id="KW-0175">Coiled coil</keyword>
<keyword evidence="2" id="KW-0539">Nucleus</keyword>
<dbReference type="GO" id="GO:0000981">
    <property type="term" value="F:DNA-binding transcription factor activity, RNA polymerase II-specific"/>
    <property type="evidence" value="ECO:0007669"/>
    <property type="project" value="InterPro"/>
</dbReference>
<dbReference type="Pfam" id="PF25540">
    <property type="entry name" value="DUF7923"/>
    <property type="match status" value="1"/>
</dbReference>
<keyword evidence="9" id="KW-1185">Reference proteome</keyword>
<dbReference type="Proteomes" id="UP000236621">
    <property type="component" value="Unassembled WGS sequence"/>
</dbReference>
<feature type="region of interest" description="Disordered" evidence="5">
    <location>
        <begin position="651"/>
        <end position="698"/>
    </location>
</feature>
<evidence type="ECO:0000259" key="6">
    <source>
        <dbReference type="PROSITE" id="PS50048"/>
    </source>
</evidence>
<dbReference type="CDD" id="cd00067">
    <property type="entry name" value="GAL4"/>
    <property type="match status" value="1"/>
</dbReference>
<sequence length="1360" mass="149375">MSTQPAGAAACCLDHADTALQGHLPIGEQSQGRREKRCRRRATASMSSVADAAPTVEATAAPAPAPAPAPAADERRPPRKRRRVVISCIPCHRRKQKCDRELPCANCRARNRQSSCSYDPGAPTARDYEPYNNRARSPVGHDGQPSLGGEPLSSTAATWGYGQTGPSTIGFLKKIEAVDADFVDSPSSVPARGPKQQGFAVREKYKRLIRQLPAEAYIDKLIAIFLADFNWQYSYVEPDVFFRQLGEWNNLPLSTEGPLGLSPNLRVFPAVLFQVIATALLLVSDGRPSDFEGLKYKANMTFEDLASEYSESGAAIIGLFGKRGLSVTTVQAEFLRASFLKFTANVTESWHMIGVAIRDAQELGMHRDSLDPKPNDESLGSVLENQWHIQRRRKMYMMLVIWDINMCLILGRPGSVDWRHGLPSIPIDALLPSDRSKTAVVQRHDDKDPPTPLTRGLWLHALTLPLREIRDLEQDGPFPKDFSKVGRVHRHIMELNDKKPAAFRLDNPDTRWDDMPETYWIKSTRFYVAQLHEFSLMALHRPYVFHRKESRMEALRASVEMLELQRLFLEDLPSEAWRNSLLFFGSFDAIVMIASIYILFPHEHPELRDNCTQMVHWAIERFAAMQDRNRMAKAAQGVLRAILAKFTRAVGGRGRPSSTADGSLKAPSTPASSLGKTLGGKTLGGKTPGDAGSCGAATAPMAQAPPAYSAAFPPAADQALPPADNLAAMAPMLSISDLLYHDLTAMQDDGIVLAPPPRCRGSLEGSVGRTRAGGPAGAKARAAANNTRLVKLEGWRTAAAAAAAANKPLKQTAVQRRLPAGRAINLSSCIAHLVHRWSRLGSLHRSLLCSAIREALRSTAFPRPEAQRQPIRRRHTTSGSMALGQNILQFVQRFQDLQSQRDSSESLVRDLLVYCDRVENSLRLQNKKLDDELQLCKLDLTDATNSRRDLQQRLHAHESRSGWIAKENEELKNRNSYILVMIDGDGLIFREHWIKLGFEGGKAAAQALRAAIVGVCGDRADDVEIVAKVVADVGGLSKAMAREGSLDGPADLRDFVAGFTHAHASFDFVDVGRAKGAASSKLKENTKWHLRNHNCKHILLGVSHDGGYAPFLDEILEDENTRQCITVIEGVPAVKELVATNVNIMDLGGDLFRSDRLSDKVAAGPPSAWSVGGPRTASPATSVGSSTQPAPAGMSYANAISNGSPPPQFTVAIAPKPFSTVTRPKVLYQQIPPQQPDWNPGRRGLDEPITVSVQALENIKKRKDNDKLCNNHFLRGPCTKGDSCLFVHRYNPSADEINAISVLARQNPCTSGQECTLDDCIYGHHCPSIKDGLCCHPFCKFSEEAHPPGTRFKNVYIRAN</sequence>
<dbReference type="OrthoDB" id="3512845at2759"/>
<dbReference type="PANTHER" id="PTHR37543:SF1">
    <property type="entry name" value="CCCH ZINC FINGER DNA BINDING PROTEIN (AFU_ORTHOLOGUE AFUA_5G12760)"/>
    <property type="match status" value="1"/>
</dbReference>
<keyword evidence="3" id="KW-0863">Zinc-finger</keyword>
<dbReference type="GO" id="GO:0008270">
    <property type="term" value="F:zinc ion binding"/>
    <property type="evidence" value="ECO:0007669"/>
    <property type="project" value="UniProtKB-KW"/>
</dbReference>
<dbReference type="PROSITE" id="PS50103">
    <property type="entry name" value="ZF_C3H1"/>
    <property type="match status" value="1"/>
</dbReference>
<dbReference type="SUPFAM" id="SSF57701">
    <property type="entry name" value="Zn2/Cys6 DNA-binding domain"/>
    <property type="match status" value="1"/>
</dbReference>
<evidence type="ECO:0000256" key="5">
    <source>
        <dbReference type="SAM" id="MobiDB-lite"/>
    </source>
</evidence>
<evidence type="ECO:0000256" key="1">
    <source>
        <dbReference type="ARBA" id="ARBA00022723"/>
    </source>
</evidence>
<dbReference type="Pfam" id="PF25543">
    <property type="entry name" value="zf-CCCH_tandem"/>
    <property type="match status" value="1"/>
</dbReference>
<dbReference type="GO" id="GO:0003677">
    <property type="term" value="F:DNA binding"/>
    <property type="evidence" value="ECO:0007669"/>
    <property type="project" value="InterPro"/>
</dbReference>
<reference evidence="8 9" key="1">
    <citation type="submission" date="2017-08" db="EMBL/GenBank/DDBJ databases">
        <title>Harnessing the power of phylogenomics to disentangle the directionality and signatures of interkingdom host jumping in the parasitic fungal genus Tolypocladium.</title>
        <authorList>
            <person name="Quandt C.A."/>
            <person name="Patterson W."/>
            <person name="Spatafora J.W."/>
        </authorList>
    </citation>
    <scope>NUCLEOTIDE SEQUENCE [LARGE SCALE GENOMIC DNA]</scope>
    <source>
        <strain evidence="8 9">CBS 113982</strain>
    </source>
</reference>
<dbReference type="Gene3D" id="4.10.240.10">
    <property type="entry name" value="Zn(2)-C6 fungal-type DNA-binding domain"/>
    <property type="match status" value="1"/>
</dbReference>
<dbReference type="PROSITE" id="PS50048">
    <property type="entry name" value="ZN2_CY6_FUNGAL_2"/>
    <property type="match status" value="1"/>
</dbReference>
<keyword evidence="1 3" id="KW-0479">Metal-binding</keyword>
<feature type="domain" description="Zn(2)-C6 fungal-type" evidence="6">
    <location>
        <begin position="87"/>
        <end position="118"/>
    </location>
</feature>
<protein>
    <submittedName>
        <fullName evidence="8">Orotidine 5'-phosphate decarboxylase</fullName>
    </submittedName>
</protein>
<dbReference type="Gene3D" id="4.10.1000.10">
    <property type="entry name" value="Zinc finger, CCCH-type"/>
    <property type="match status" value="1"/>
</dbReference>
<dbReference type="InterPro" id="IPR057683">
    <property type="entry name" value="DUF7923"/>
</dbReference>
<dbReference type="InterPro" id="IPR057654">
    <property type="entry name" value="Znf-CCCH_tandem"/>
</dbReference>
<dbReference type="Pfam" id="PF04082">
    <property type="entry name" value="Fungal_trans"/>
    <property type="match status" value="1"/>
</dbReference>
<evidence type="ECO:0000313" key="9">
    <source>
        <dbReference type="Proteomes" id="UP000236621"/>
    </source>
</evidence>
<dbReference type="InterPro" id="IPR036864">
    <property type="entry name" value="Zn2-C6_fun-type_DNA-bd_sf"/>
</dbReference>
<dbReference type="PANTHER" id="PTHR37543">
    <property type="entry name" value="CCCH ZINC FINGER DNA BINDING PROTEIN (AFU_ORTHOLOGUE AFUA_5G12760)"/>
    <property type="match status" value="1"/>
</dbReference>
<evidence type="ECO:0000256" key="4">
    <source>
        <dbReference type="SAM" id="Coils"/>
    </source>
</evidence>
<dbReference type="CDD" id="cd12148">
    <property type="entry name" value="fungal_TF_MHR"/>
    <property type="match status" value="1"/>
</dbReference>
<dbReference type="InterPro" id="IPR007219">
    <property type="entry name" value="XnlR_reg_dom"/>
</dbReference>
<dbReference type="SMART" id="SM00066">
    <property type="entry name" value="GAL4"/>
    <property type="match status" value="1"/>
</dbReference>
<feature type="compositionally biased region" description="Low complexity" evidence="5">
    <location>
        <begin position="49"/>
        <end position="62"/>
    </location>
</feature>
<dbReference type="STRING" id="45235.A0A2K3QPP2"/>